<evidence type="ECO:0000259" key="2">
    <source>
        <dbReference type="PROSITE" id="PS50110"/>
    </source>
</evidence>
<dbReference type="eggNOG" id="COG2204">
    <property type="taxonomic scope" value="Bacteria"/>
</dbReference>
<dbReference type="AlphaFoldDB" id="A0A0A0ECF8"/>
<evidence type="ECO:0000313" key="3">
    <source>
        <dbReference type="EMBL" id="KGM48646.1"/>
    </source>
</evidence>
<dbReference type="PROSITE" id="PS50110">
    <property type="entry name" value="RESPONSE_REGULATORY"/>
    <property type="match status" value="1"/>
</dbReference>
<dbReference type="Proteomes" id="UP000030004">
    <property type="component" value="Unassembled WGS sequence"/>
</dbReference>
<accession>A0A0A0ECF8</accession>
<reference evidence="3 4" key="1">
    <citation type="journal article" date="2015" name="Antonie Van Leeuwenhoek">
        <title>Pseudooceanicola atlanticus gen. nov. sp. nov., isolated from surface seawater of the Atlantic Ocean and reclassification of Oceanicola batsensis, Oceanicola marinus, Oceanicola nitratireducens, Oceanicola nanhaiensis, Oceanicola antarcticus and Oceanicola flagellatus, as Pseudooceanicola batsensis comb. nov., Pseudooceanicola marinus comb. nov., Pseudooceanicola nitratireducens comb. nov., Pseudooceanicola nanhaiensis comb. nov., Pseudooceanicola antarcticus comb. nov., and Pseudooceanicola flagellatus comb. nov.</title>
        <authorList>
            <person name="Lai Q."/>
            <person name="Li G."/>
            <person name="Liu X."/>
            <person name="Du Y."/>
            <person name="Sun F."/>
            <person name="Shao Z."/>
        </authorList>
    </citation>
    <scope>NUCLEOTIDE SEQUENCE [LARGE SCALE GENOMIC DNA]</scope>
    <source>
        <strain evidence="3 4">22II-s11g</strain>
    </source>
</reference>
<dbReference type="SMART" id="SM00448">
    <property type="entry name" value="REC"/>
    <property type="match status" value="1"/>
</dbReference>
<sequence length="225" mass="24928">MFPPQVDTTFRILSIDDDPIDRMRIRTLCRKAGVGDDIDEAHNITEMRALLDEGGYDIVFIDYHLGLETGREALDVLLQHEDQANAIPIMVTSVTDHQVAIDAMRAGCSDYLVKEEMSVETLRKSIVSSLERRILLSAVSEMRMAQTHMKRMVERFSSTCGPEMRAVLGAMLRQIAELKEDTAQTELGGTLTAASAGCSALLEFLDDLDTALHAARPMGPRLFSV</sequence>
<organism evidence="3 4">
    <name type="scientific">Pseudooceanicola atlanticus</name>
    <dbReference type="NCBI Taxonomy" id="1461694"/>
    <lineage>
        <taxon>Bacteria</taxon>
        <taxon>Pseudomonadati</taxon>
        <taxon>Pseudomonadota</taxon>
        <taxon>Alphaproteobacteria</taxon>
        <taxon>Rhodobacterales</taxon>
        <taxon>Paracoccaceae</taxon>
        <taxon>Pseudooceanicola</taxon>
    </lineage>
</organism>
<keyword evidence="1" id="KW-0597">Phosphoprotein</keyword>
<protein>
    <recommendedName>
        <fullName evidence="2">Response regulatory domain-containing protein</fullName>
    </recommendedName>
</protein>
<dbReference type="GO" id="GO:0000160">
    <property type="term" value="P:phosphorelay signal transduction system"/>
    <property type="evidence" value="ECO:0007669"/>
    <property type="project" value="InterPro"/>
</dbReference>
<dbReference type="STRING" id="1461694.ATO9_13580"/>
<evidence type="ECO:0000256" key="1">
    <source>
        <dbReference type="PROSITE-ProRule" id="PRU00169"/>
    </source>
</evidence>
<comment type="caution">
    <text evidence="3">The sequence shown here is derived from an EMBL/GenBank/DDBJ whole genome shotgun (WGS) entry which is preliminary data.</text>
</comment>
<dbReference type="InterPro" id="IPR052048">
    <property type="entry name" value="ST_Response_Regulator"/>
</dbReference>
<dbReference type="InterPro" id="IPR001789">
    <property type="entry name" value="Sig_transdc_resp-reg_receiver"/>
</dbReference>
<feature type="modified residue" description="4-aspartylphosphate" evidence="1">
    <location>
        <position position="62"/>
    </location>
</feature>
<dbReference type="SUPFAM" id="SSF52172">
    <property type="entry name" value="CheY-like"/>
    <property type="match status" value="1"/>
</dbReference>
<keyword evidence="4" id="KW-1185">Reference proteome</keyword>
<gene>
    <name evidence="3" type="ORF">ATO9_13580</name>
</gene>
<feature type="domain" description="Response regulatory" evidence="2">
    <location>
        <begin position="11"/>
        <end position="129"/>
    </location>
</feature>
<evidence type="ECO:0000313" key="4">
    <source>
        <dbReference type="Proteomes" id="UP000030004"/>
    </source>
</evidence>
<dbReference type="InterPro" id="IPR011006">
    <property type="entry name" value="CheY-like_superfamily"/>
</dbReference>
<name>A0A0A0ECF8_9RHOB</name>
<dbReference type="PANTHER" id="PTHR43228">
    <property type="entry name" value="TWO-COMPONENT RESPONSE REGULATOR"/>
    <property type="match status" value="1"/>
</dbReference>
<dbReference type="CDD" id="cd00156">
    <property type="entry name" value="REC"/>
    <property type="match status" value="1"/>
</dbReference>
<proteinExistence type="predicted"/>
<dbReference type="PANTHER" id="PTHR43228:SF1">
    <property type="entry name" value="TWO-COMPONENT RESPONSE REGULATOR ARR22"/>
    <property type="match status" value="1"/>
</dbReference>
<dbReference type="EMBL" id="AQQX01000004">
    <property type="protein sequence ID" value="KGM48646.1"/>
    <property type="molecule type" value="Genomic_DNA"/>
</dbReference>
<dbReference type="Pfam" id="PF00072">
    <property type="entry name" value="Response_reg"/>
    <property type="match status" value="1"/>
</dbReference>
<dbReference type="Gene3D" id="3.40.50.2300">
    <property type="match status" value="1"/>
</dbReference>